<evidence type="ECO:0000256" key="8">
    <source>
        <dbReference type="ARBA" id="ARBA00023034"/>
    </source>
</evidence>
<keyword evidence="10" id="KW-1015">Disulfide bond</keyword>
<keyword evidence="5" id="KW-0812">Transmembrane</keyword>
<comment type="subcellular location">
    <subcellularLocation>
        <location evidence="1">Golgi apparatus membrane</location>
        <topology evidence="1">Single-pass type II membrane protein</topology>
    </subcellularLocation>
</comment>
<reference evidence="14" key="1">
    <citation type="submission" date="2025-08" db="UniProtKB">
        <authorList>
            <consortium name="RefSeq"/>
        </authorList>
    </citation>
    <scope>IDENTIFICATION</scope>
    <source>
        <tissue evidence="14">Brain</tissue>
    </source>
</reference>
<organism evidence="13 14">
    <name type="scientific">Lates calcarifer</name>
    <name type="common">Barramundi</name>
    <name type="synonym">Holocentrus calcarifer</name>
    <dbReference type="NCBI Taxonomy" id="8187"/>
    <lineage>
        <taxon>Eukaryota</taxon>
        <taxon>Metazoa</taxon>
        <taxon>Chordata</taxon>
        <taxon>Craniata</taxon>
        <taxon>Vertebrata</taxon>
        <taxon>Euteleostomi</taxon>
        <taxon>Actinopterygii</taxon>
        <taxon>Neopterygii</taxon>
        <taxon>Teleostei</taxon>
        <taxon>Neoteleostei</taxon>
        <taxon>Acanthomorphata</taxon>
        <taxon>Carangaria</taxon>
        <taxon>Carangaria incertae sedis</taxon>
        <taxon>Centropomidae</taxon>
        <taxon>Lates</taxon>
    </lineage>
</organism>
<feature type="signal peptide" evidence="12">
    <location>
        <begin position="1"/>
        <end position="20"/>
    </location>
</feature>
<dbReference type="FunFam" id="3.90.1480.20:FF:000015">
    <property type="entry name" value="Lactosylceramide alpha-2,3-sialyltransferase"/>
    <property type="match status" value="2"/>
</dbReference>
<keyword evidence="12" id="KW-0732">Signal</keyword>
<evidence type="ECO:0000256" key="6">
    <source>
        <dbReference type="ARBA" id="ARBA00022968"/>
    </source>
</evidence>
<dbReference type="PANTHER" id="PTHR46032">
    <property type="entry name" value="ALPHA-2,3-SIALYLTRANSFERASE ST3GAL I ISOFORM X1"/>
    <property type="match status" value="1"/>
</dbReference>
<dbReference type="GO" id="GO:0000139">
    <property type="term" value="C:Golgi membrane"/>
    <property type="evidence" value="ECO:0007669"/>
    <property type="project" value="UniProtKB-SubCell"/>
</dbReference>
<dbReference type="InterPro" id="IPR001675">
    <property type="entry name" value="Glyco_trans_29"/>
</dbReference>
<evidence type="ECO:0000256" key="10">
    <source>
        <dbReference type="ARBA" id="ARBA00023157"/>
    </source>
</evidence>
<evidence type="ECO:0000256" key="12">
    <source>
        <dbReference type="SAM" id="SignalP"/>
    </source>
</evidence>
<evidence type="ECO:0000313" key="13">
    <source>
        <dbReference type="Proteomes" id="UP000694890"/>
    </source>
</evidence>
<keyword evidence="7" id="KW-1133">Transmembrane helix</keyword>
<dbReference type="Pfam" id="PF00777">
    <property type="entry name" value="Glyco_transf_29"/>
    <property type="match status" value="2"/>
</dbReference>
<protein>
    <submittedName>
        <fullName evidence="14">CMP-N-acetylneuraminate-beta-galactosamide- alpha-2,3-sialyltransferase 1 isoform X1</fullName>
    </submittedName>
</protein>
<gene>
    <name evidence="14" type="primary">LOC108879392</name>
</gene>
<dbReference type="Gene3D" id="3.90.1480.20">
    <property type="entry name" value="Glycosyl transferase family 29"/>
    <property type="match status" value="1"/>
</dbReference>
<evidence type="ECO:0000256" key="9">
    <source>
        <dbReference type="ARBA" id="ARBA00023136"/>
    </source>
</evidence>
<dbReference type="Proteomes" id="UP000694890">
    <property type="component" value="Unplaced"/>
</dbReference>
<evidence type="ECO:0000313" key="14">
    <source>
        <dbReference type="RefSeq" id="XP_018526151.1"/>
    </source>
</evidence>
<proteinExistence type="inferred from homology"/>
<evidence type="ECO:0000256" key="11">
    <source>
        <dbReference type="ARBA" id="ARBA00023180"/>
    </source>
</evidence>
<dbReference type="GO" id="GO:0097503">
    <property type="term" value="P:sialylation"/>
    <property type="evidence" value="ECO:0007669"/>
    <property type="project" value="TreeGrafter"/>
</dbReference>
<dbReference type="RefSeq" id="XP_018526151.1">
    <property type="nucleotide sequence ID" value="XM_018670635.2"/>
</dbReference>
<keyword evidence="6" id="KW-0735">Signal-anchor</keyword>
<keyword evidence="3" id="KW-0328">Glycosyltransferase</keyword>
<dbReference type="PANTHER" id="PTHR46032:SF6">
    <property type="entry name" value="CMP-N-ACETYLNEURAMINATE-BETA-GALACTOSAMIDE-ALPHA-2,3-SIALYLTRANSFERASE 1"/>
    <property type="match status" value="1"/>
</dbReference>
<evidence type="ECO:0000256" key="1">
    <source>
        <dbReference type="ARBA" id="ARBA00004323"/>
    </source>
</evidence>
<evidence type="ECO:0000256" key="3">
    <source>
        <dbReference type="ARBA" id="ARBA00022676"/>
    </source>
</evidence>
<evidence type="ECO:0000256" key="2">
    <source>
        <dbReference type="ARBA" id="ARBA00006003"/>
    </source>
</evidence>
<dbReference type="CDD" id="cd23966">
    <property type="entry name" value="GT29_ST3GAL1_2"/>
    <property type="match status" value="1"/>
</dbReference>
<accession>A0AAJ7LMU4</accession>
<dbReference type="AlphaFoldDB" id="A0AAJ7LMU4"/>
<keyword evidence="9" id="KW-0472">Membrane</keyword>
<keyword evidence="4" id="KW-0808">Transferase</keyword>
<comment type="similarity">
    <text evidence="2">Belongs to the glycosyltransferase 29 family.</text>
</comment>
<name>A0AAJ7LMU4_LATCA</name>
<keyword evidence="8" id="KW-0333">Golgi apparatus</keyword>
<keyword evidence="11" id="KW-0325">Glycoprotein</keyword>
<dbReference type="GO" id="GO:0003836">
    <property type="term" value="F:beta-galactoside (CMP) alpha-2,3-sialyltransferase activity"/>
    <property type="evidence" value="ECO:0007669"/>
    <property type="project" value="TreeGrafter"/>
</dbReference>
<feature type="chain" id="PRO_5042461425" evidence="12">
    <location>
        <begin position="21"/>
        <end position="475"/>
    </location>
</feature>
<evidence type="ECO:0000256" key="5">
    <source>
        <dbReference type="ARBA" id="ARBA00022692"/>
    </source>
</evidence>
<dbReference type="InterPro" id="IPR051757">
    <property type="entry name" value="Beta-gal_alpha2-3_sialyltrans"/>
</dbReference>
<evidence type="ECO:0000256" key="7">
    <source>
        <dbReference type="ARBA" id="ARBA00022989"/>
    </source>
</evidence>
<dbReference type="GeneID" id="108879392"/>
<dbReference type="InterPro" id="IPR038578">
    <property type="entry name" value="GT29-like_sf"/>
</dbReference>
<evidence type="ECO:0000256" key="4">
    <source>
        <dbReference type="ARBA" id="ARBA00022679"/>
    </source>
</evidence>
<dbReference type="KEGG" id="lcf:108879392"/>
<sequence>MRLLLSFLIVRLWSRSGGLGAPSGVHFTDRRNRRKNVLSHHLPHVCMDFGHLCLNHALPHMCEPPLIFLEFVSRESIVVHHSPVLFTGIKVLPNWTRLDLLCDQIAYIQSHPNKIPSHELHPGKTMTKQRVLIFLFCVISVCVFLGELVPERLWEDFLQHQDTSRCACEKCLSDEDQWFTQRLNKSVEPFLSSKYKLSEDSFRWWTGLQAEKRNFDSYSTTVNTLFKMFPPSPSLIEPSPGHCRTCAVVGNSGNLLGSHYGPLIDFNDVIIRMNNGPTKGYEADVGKRTTHHIVYPESASDLDNTTHLVLVPFKIQDLEWLIKALTTGFFGTPNSSHHDQRPGDRGRENFLQGGRYLKQNQTSTWSYMPVKSKIKANKDLVMVVNPAFMRYVHDTWLEKKGRYPSTGFMTLVIALHICDEVHVFGYGADKDGNWSHYWEKLQDRKLKTGVHPGGHEYSIIQQLAEQQKLKFYTGW</sequence>